<gene>
    <name evidence="1" type="ORF">BJY01DRAFT_204558</name>
</gene>
<evidence type="ECO:0000313" key="1">
    <source>
        <dbReference type="EMBL" id="KAL2855394.1"/>
    </source>
</evidence>
<dbReference type="Pfam" id="PF14518">
    <property type="entry name" value="Haem_oxygenas_2"/>
    <property type="match status" value="1"/>
</dbReference>
<proteinExistence type="predicted"/>
<organism evidence="1 2">
    <name type="scientific">Aspergillus pseudoustus</name>
    <dbReference type="NCBI Taxonomy" id="1810923"/>
    <lineage>
        <taxon>Eukaryota</taxon>
        <taxon>Fungi</taxon>
        <taxon>Dikarya</taxon>
        <taxon>Ascomycota</taxon>
        <taxon>Pezizomycotina</taxon>
        <taxon>Eurotiomycetes</taxon>
        <taxon>Eurotiomycetidae</taxon>
        <taxon>Eurotiales</taxon>
        <taxon>Aspergillaceae</taxon>
        <taxon>Aspergillus</taxon>
        <taxon>Aspergillus subgen. Nidulantes</taxon>
    </lineage>
</organism>
<name>A0ABR4KSX6_9EURO</name>
<reference evidence="1 2" key="1">
    <citation type="submission" date="2024-07" db="EMBL/GenBank/DDBJ databases">
        <title>Section-level genome sequencing and comparative genomics of Aspergillus sections Usti and Cavernicolus.</title>
        <authorList>
            <consortium name="Lawrence Berkeley National Laboratory"/>
            <person name="Nybo J.L."/>
            <person name="Vesth T.C."/>
            <person name="Theobald S."/>
            <person name="Frisvad J.C."/>
            <person name="Larsen T.O."/>
            <person name="Kjaerboelling I."/>
            <person name="Rothschild-Mancinelli K."/>
            <person name="Lyhne E.K."/>
            <person name="Kogle M.E."/>
            <person name="Barry K."/>
            <person name="Clum A."/>
            <person name="Na H."/>
            <person name="Ledsgaard L."/>
            <person name="Lin J."/>
            <person name="Lipzen A."/>
            <person name="Kuo A."/>
            <person name="Riley R."/>
            <person name="Mondo S."/>
            <person name="Labutti K."/>
            <person name="Haridas S."/>
            <person name="Pangalinan J."/>
            <person name="Salamov A.A."/>
            <person name="Simmons B.A."/>
            <person name="Magnuson J.K."/>
            <person name="Chen J."/>
            <person name="Drula E."/>
            <person name="Henrissat B."/>
            <person name="Wiebenga A."/>
            <person name="Lubbers R.J."/>
            <person name="Gomes A.C."/>
            <person name="Makela M.R."/>
            <person name="Stajich J."/>
            <person name="Grigoriev I.V."/>
            <person name="Mortensen U.H."/>
            <person name="De Vries R.P."/>
            <person name="Baker S.E."/>
            <person name="Andersen M.R."/>
        </authorList>
    </citation>
    <scope>NUCLEOTIDE SEQUENCE [LARGE SCALE GENOMIC DNA]</scope>
    <source>
        <strain evidence="1 2">CBS 123904</strain>
    </source>
</reference>
<dbReference type="Proteomes" id="UP001610446">
    <property type="component" value="Unassembled WGS sequence"/>
</dbReference>
<accession>A0ABR4KSX6</accession>
<dbReference type="EMBL" id="JBFXLU010000011">
    <property type="protein sequence ID" value="KAL2855394.1"/>
    <property type="molecule type" value="Genomic_DNA"/>
</dbReference>
<keyword evidence="2" id="KW-1185">Reference proteome</keyword>
<sequence length="539" mass="59336">MDDPRSWKSAIAQLLISLFPNEFLPEILGFNMHYELISLEVMIAARELKEIGVDPLYFLLHVCIDNADSGHTAMALLNVIDYLDIVKETGREDLQEQWKRVQAGYILSQTLVVSCDGPDNPTYTGEGTSVYPLTAQVISIFKSKTSVSQKYHCQSKARIGSRTLAEWLDPQLWDHDETQKHLELLSALSRSKRWISPGRGRQSRLVQELTWGGRMFGAFTSDEVDVLAAWIDALGFGNKSSTDISPYYTFTGRKPVASRDVVRSLQDPAVHHPVAARASTVKTTILATTPTIIPCFSLDNEQPLNAPSQANIPDVVSLWFAHIGLLENTINVPCRTATSLHSNILLILRAQAGFARETDIPAGTAEMLLPSRDLVRIGLEIVARAGWPDASNPGSSPSCLKEVFTLTRDKGQGEDRAGLAYDMLTWANAPEENLSFLVGLAVAFLGLKEAVRMSGLLGEDSQVGLGMIVQRERKALVRCMVEIVGMGNKHSSELERGYWIGRSALEECLGVKQKDSFLRKVSSLAPRTALPDPHPSSQA</sequence>
<protein>
    <submittedName>
        <fullName evidence="1">Uncharacterized protein</fullName>
    </submittedName>
</protein>
<comment type="caution">
    <text evidence="1">The sequence shown here is derived from an EMBL/GenBank/DDBJ whole genome shotgun (WGS) entry which is preliminary data.</text>
</comment>
<evidence type="ECO:0000313" key="2">
    <source>
        <dbReference type="Proteomes" id="UP001610446"/>
    </source>
</evidence>